<feature type="transmembrane region" description="Helical" evidence="1">
    <location>
        <begin position="9"/>
        <end position="28"/>
    </location>
</feature>
<dbReference type="AlphaFoldDB" id="A0A1H2VFE9"/>
<reference evidence="3" key="1">
    <citation type="submission" date="2016-10" db="EMBL/GenBank/DDBJ databases">
        <authorList>
            <person name="Varghese N."/>
            <person name="Submissions S."/>
        </authorList>
    </citation>
    <scope>NUCLEOTIDE SEQUENCE [LARGE SCALE GENOMIC DNA]</scope>
    <source>
        <strain evidence="3">CGMCC 4.3530</strain>
    </source>
</reference>
<keyword evidence="3" id="KW-1185">Reference proteome</keyword>
<keyword evidence="1" id="KW-0472">Membrane</keyword>
<keyword evidence="1" id="KW-1133">Transmembrane helix</keyword>
<dbReference type="Proteomes" id="UP000199529">
    <property type="component" value="Unassembled WGS sequence"/>
</dbReference>
<sequence>MTRLAANKLTLLVALIMGWIVTLFVIIANQS</sequence>
<dbReference type="STRING" id="418495.SAMN05216215_1004303"/>
<dbReference type="EMBL" id="FNOK01000004">
    <property type="protein sequence ID" value="SDW67076.1"/>
    <property type="molecule type" value="Genomic_DNA"/>
</dbReference>
<organism evidence="2 3">
    <name type="scientific">Saccharopolyspora shandongensis</name>
    <dbReference type="NCBI Taxonomy" id="418495"/>
    <lineage>
        <taxon>Bacteria</taxon>
        <taxon>Bacillati</taxon>
        <taxon>Actinomycetota</taxon>
        <taxon>Actinomycetes</taxon>
        <taxon>Pseudonocardiales</taxon>
        <taxon>Pseudonocardiaceae</taxon>
        <taxon>Saccharopolyspora</taxon>
    </lineage>
</organism>
<name>A0A1H2VFE9_9PSEU</name>
<evidence type="ECO:0000256" key="1">
    <source>
        <dbReference type="SAM" id="Phobius"/>
    </source>
</evidence>
<evidence type="ECO:0000313" key="2">
    <source>
        <dbReference type="EMBL" id="SDW67076.1"/>
    </source>
</evidence>
<evidence type="ECO:0000313" key="3">
    <source>
        <dbReference type="Proteomes" id="UP000199529"/>
    </source>
</evidence>
<keyword evidence="1" id="KW-0812">Transmembrane</keyword>
<accession>A0A1H2VFE9</accession>
<gene>
    <name evidence="2" type="ORF">SAMN05216215_1004303</name>
</gene>
<protein>
    <submittedName>
        <fullName evidence="2">Uncharacterized protein</fullName>
    </submittedName>
</protein>
<proteinExistence type="predicted"/>